<accession>A0A1L0BYH2</accession>
<dbReference type="PROSITE" id="PS50053">
    <property type="entry name" value="UBIQUITIN_2"/>
    <property type="match status" value="1"/>
</dbReference>
<name>A0A1L0BYH2_9ASCO</name>
<feature type="domain" description="Ubiquitin-like" evidence="11">
    <location>
        <begin position="2"/>
        <end position="79"/>
    </location>
</feature>
<evidence type="ECO:0000259" key="11">
    <source>
        <dbReference type="PROSITE" id="PS50053"/>
    </source>
</evidence>
<dbReference type="InterPro" id="IPR033882">
    <property type="entry name" value="DDI1_N"/>
</dbReference>
<dbReference type="Pfam" id="PF00627">
    <property type="entry name" value="UBA"/>
    <property type="match status" value="1"/>
</dbReference>
<evidence type="ECO:0000256" key="8">
    <source>
        <dbReference type="ARBA" id="ARBA00022750"/>
    </source>
</evidence>
<keyword evidence="9" id="KW-0378">Hydrolase</keyword>
<dbReference type="Proteomes" id="UP000182259">
    <property type="component" value="Chromosome IV"/>
</dbReference>
<dbReference type="InterPro" id="IPR029071">
    <property type="entry name" value="Ubiquitin-like_domsf"/>
</dbReference>
<dbReference type="GO" id="GO:0004190">
    <property type="term" value="F:aspartic-type endopeptidase activity"/>
    <property type="evidence" value="ECO:0007669"/>
    <property type="project" value="UniProtKB-KW"/>
</dbReference>
<dbReference type="Gene3D" id="1.10.8.10">
    <property type="entry name" value="DNA helicase RuvA subunit, C-terminal domain"/>
    <property type="match status" value="1"/>
</dbReference>
<dbReference type="InterPro" id="IPR009060">
    <property type="entry name" value="UBA-like_sf"/>
</dbReference>
<dbReference type="SUPFAM" id="SSF46934">
    <property type="entry name" value="UBA-like"/>
    <property type="match status" value="1"/>
</dbReference>
<evidence type="ECO:0000256" key="7">
    <source>
        <dbReference type="ARBA" id="ARBA00022670"/>
    </source>
</evidence>
<evidence type="ECO:0000256" key="5">
    <source>
        <dbReference type="ARBA" id="ARBA00021491"/>
    </source>
</evidence>
<dbReference type="GO" id="GO:0005737">
    <property type="term" value="C:cytoplasm"/>
    <property type="evidence" value="ECO:0007669"/>
    <property type="project" value="UniProtKB-SubCell"/>
</dbReference>
<reference evidence="12 13" key="1">
    <citation type="submission" date="2016-10" db="EMBL/GenBank/DDBJ databases">
        <authorList>
            <person name="de Groot N.N."/>
        </authorList>
    </citation>
    <scope>NUCLEOTIDE SEQUENCE [LARGE SCALE GENOMIC DNA]</scope>
    <source>
        <strain evidence="12 13">PYCC 4715</strain>
    </source>
</reference>
<dbReference type="Pfam" id="PF00240">
    <property type="entry name" value="ubiquitin"/>
    <property type="match status" value="1"/>
</dbReference>
<dbReference type="AlphaFoldDB" id="A0A1L0BYH2"/>
<evidence type="ECO:0000256" key="4">
    <source>
        <dbReference type="ARBA" id="ARBA00011128"/>
    </source>
</evidence>
<evidence type="ECO:0000256" key="1">
    <source>
        <dbReference type="ARBA" id="ARBA00003231"/>
    </source>
</evidence>
<dbReference type="PANTHER" id="PTHR12917">
    <property type="entry name" value="ASPARTYL PROTEASE DDI-RELATED"/>
    <property type="match status" value="1"/>
</dbReference>
<dbReference type="SUPFAM" id="SSF54236">
    <property type="entry name" value="Ubiquitin-like"/>
    <property type="match status" value="1"/>
</dbReference>
<comment type="similarity">
    <text evidence="3">Belongs to the DDI1 family.</text>
</comment>
<proteinExistence type="inferred from homology"/>
<comment type="subcellular location">
    <subcellularLocation>
        <location evidence="2">Cytoplasm</location>
    </subcellularLocation>
</comment>
<gene>
    <name evidence="12" type="ORF">SAMEA4029009_CIC11G00000003262</name>
</gene>
<dbReference type="Gene3D" id="2.40.70.10">
    <property type="entry name" value="Acid Proteases"/>
    <property type="match status" value="1"/>
</dbReference>
<organism evidence="12 13">
    <name type="scientific">Sungouiella intermedia</name>
    <dbReference type="NCBI Taxonomy" id="45354"/>
    <lineage>
        <taxon>Eukaryota</taxon>
        <taxon>Fungi</taxon>
        <taxon>Dikarya</taxon>
        <taxon>Ascomycota</taxon>
        <taxon>Saccharomycotina</taxon>
        <taxon>Pichiomycetes</taxon>
        <taxon>Metschnikowiaceae</taxon>
        <taxon>Sungouiella</taxon>
    </lineage>
</organism>
<dbReference type="InterPro" id="IPR021109">
    <property type="entry name" value="Peptidase_aspartic_dom_sf"/>
</dbReference>
<dbReference type="EMBL" id="LT635767">
    <property type="protein sequence ID" value="SGZ55442.1"/>
    <property type="molecule type" value="Genomic_DNA"/>
</dbReference>
<evidence type="ECO:0000259" key="10">
    <source>
        <dbReference type="PROSITE" id="PS50030"/>
    </source>
</evidence>
<keyword evidence="6" id="KW-0963">Cytoplasm</keyword>
<dbReference type="PROSITE" id="PS50030">
    <property type="entry name" value="UBA"/>
    <property type="match status" value="1"/>
</dbReference>
<keyword evidence="8" id="KW-0064">Aspartyl protease</keyword>
<dbReference type="SUPFAM" id="SSF50630">
    <property type="entry name" value="Acid proteases"/>
    <property type="match status" value="1"/>
</dbReference>
<dbReference type="CDD" id="cd01796">
    <property type="entry name" value="Ubl_Ddi1_like"/>
    <property type="match status" value="1"/>
</dbReference>
<dbReference type="InterPro" id="IPR000626">
    <property type="entry name" value="Ubiquitin-like_dom"/>
</dbReference>
<protein>
    <recommendedName>
        <fullName evidence="5">DNA damage-inducible protein 1</fullName>
    </recommendedName>
</protein>
<dbReference type="InterPro" id="IPR015940">
    <property type="entry name" value="UBA"/>
</dbReference>
<dbReference type="GO" id="GO:0006508">
    <property type="term" value="P:proteolysis"/>
    <property type="evidence" value="ECO:0007669"/>
    <property type="project" value="UniProtKB-KW"/>
</dbReference>
<keyword evidence="7" id="KW-0645">Protease</keyword>
<sequence length="391" mass="43848">MTKIIISYEPRDDPIGIEISDEMSLQDLSAYIESETGVPKDEQVLYHNYKRLEGWNRTIAQLGITEGDIIVLSEHQTNSISENNFTSDDRIEMLRQQIHGDSQLSSQIRELDPDLFSKLSDPEVFRDIMIARLRGRDANFNVQNEEMRKLHENPEDPENQAKIFEMIRQQQIDENLQLAYDISPNLNMLYIKLRINGHETFALVDSGAQQTIIHPKLAEEFGILKFLDKRYAAMSIGIGSARTEGRIHSVPVSLGDSNLEVPCSFTVIETHVGILFGLDMLRRHKCLIDLGQDALLIGEHKVCFLNESEIATNIKPLETSVTRDLNISPKETSLADSTTRRQEVDTAVGSGGFAEGDLTQLISLGFTKQEAIAALKASHGNVELAASLLFQ</sequence>
<feature type="domain" description="UBA" evidence="10">
    <location>
        <begin position="343"/>
        <end position="391"/>
    </location>
</feature>
<evidence type="ECO:0000256" key="3">
    <source>
        <dbReference type="ARBA" id="ARBA00009136"/>
    </source>
</evidence>
<comment type="subunit">
    <text evidence="4">Binds ubiquitin and polyubiquitinated proteins.</text>
</comment>
<evidence type="ECO:0000313" key="13">
    <source>
        <dbReference type="Proteomes" id="UP000182259"/>
    </source>
</evidence>
<dbReference type="InterPro" id="IPR019103">
    <property type="entry name" value="Peptidase_aspartic_DDI1-type"/>
</dbReference>
<comment type="function">
    <text evidence="1">Probable aspartic protease. May be involved in the regulation of exocytosis. Acts as a linker between the 19S proteasome and polyubiquitinated proteins via UBA domain interactions with ubiquitin for their subsequent degradation. Required for S-phase checkpoint control.</text>
</comment>
<dbReference type="Pfam" id="PF09668">
    <property type="entry name" value="Asp_protease"/>
    <property type="match status" value="1"/>
</dbReference>
<dbReference type="PANTHER" id="PTHR12917:SF1">
    <property type="entry name" value="AT13091P"/>
    <property type="match status" value="1"/>
</dbReference>
<evidence type="ECO:0000313" key="12">
    <source>
        <dbReference type="EMBL" id="SGZ55442.1"/>
    </source>
</evidence>
<dbReference type="SMART" id="SM00165">
    <property type="entry name" value="UBA"/>
    <property type="match status" value="1"/>
</dbReference>
<evidence type="ECO:0000256" key="9">
    <source>
        <dbReference type="ARBA" id="ARBA00022801"/>
    </source>
</evidence>
<dbReference type="CDD" id="cd14309">
    <property type="entry name" value="UBA_scDdi1_like"/>
    <property type="match status" value="1"/>
</dbReference>
<evidence type="ECO:0000256" key="2">
    <source>
        <dbReference type="ARBA" id="ARBA00004496"/>
    </source>
</evidence>
<evidence type="ECO:0000256" key="6">
    <source>
        <dbReference type="ARBA" id="ARBA00022490"/>
    </source>
</evidence>
<dbReference type="Gene3D" id="3.10.20.90">
    <property type="entry name" value="Phosphatidylinositol 3-kinase Catalytic Subunit, Chain A, domain 1"/>
    <property type="match status" value="1"/>
</dbReference>